<feature type="transmembrane region" description="Helical" evidence="1">
    <location>
        <begin position="142"/>
        <end position="160"/>
    </location>
</feature>
<feature type="transmembrane region" description="Helical" evidence="1">
    <location>
        <begin position="166"/>
        <end position="188"/>
    </location>
</feature>
<keyword evidence="1" id="KW-1133">Transmembrane helix</keyword>
<evidence type="ECO:0000313" key="3">
    <source>
        <dbReference type="Proteomes" id="UP000001661"/>
    </source>
</evidence>
<dbReference type="STRING" id="574087.Acear_0956"/>
<evidence type="ECO:0000256" key="1">
    <source>
        <dbReference type="SAM" id="Phobius"/>
    </source>
</evidence>
<name>D9QPP5_ACEAZ</name>
<keyword evidence="3" id="KW-1185">Reference proteome</keyword>
<dbReference type="Pfam" id="PF04165">
    <property type="entry name" value="DUF401"/>
    <property type="match status" value="1"/>
</dbReference>
<protein>
    <recommendedName>
        <fullName evidence="4">DUF401 family protein</fullName>
    </recommendedName>
</protein>
<sequence>MLSIVGVLIAFGLIIWLLGKEVNLGHAMFLGSIVVAVTSQLSIQKTVEVFIKGISSESTLELIIIVALIGILAQLMEKTELLTEMIEAYSYIFNQKVIAMFIPSIIGALPIPGGAIMSAPLVKSVGDDMGLNARKEMAVNFLYRHIWGFVFPMMPGLILAAQLTSISMYTLIKLQFPMAIVMGIAGYYSLFKDKEFNKQEKESKSIRKVCSQLLITSLPLLITLIVPLLFNVSLIIGLLMGLLAVIIMKYQKFSWPLLLESIDYELTISIVGIMVFKEFINSGPDLKLLTDLLLSLGLPTMVLITIIPALVGYITGAIISGVGISFPLLLPVIDQDPVLVMIMYSAVFFGYFVSPVHFCLILTNEYFGTKIKQVYRDLFWPTVTGLMTLFLLAIVY</sequence>
<feature type="transmembrane region" description="Helical" evidence="1">
    <location>
        <begin position="378"/>
        <end position="395"/>
    </location>
</feature>
<dbReference type="OrthoDB" id="367235at2"/>
<feature type="transmembrane region" description="Helical" evidence="1">
    <location>
        <begin position="59"/>
        <end position="77"/>
    </location>
</feature>
<dbReference type="Proteomes" id="UP000001661">
    <property type="component" value="Chromosome"/>
</dbReference>
<dbReference type="eggNOG" id="COG1906">
    <property type="taxonomic scope" value="Bacteria"/>
</dbReference>
<feature type="transmembrane region" description="Helical" evidence="1">
    <location>
        <begin position="262"/>
        <end position="280"/>
    </location>
</feature>
<keyword evidence="1" id="KW-0472">Membrane</keyword>
<dbReference type="KEGG" id="aar:Acear_0956"/>
<feature type="transmembrane region" description="Helical" evidence="1">
    <location>
        <begin position="300"/>
        <end position="326"/>
    </location>
</feature>
<proteinExistence type="predicted"/>
<dbReference type="AlphaFoldDB" id="D9QPP5"/>
<evidence type="ECO:0000313" key="2">
    <source>
        <dbReference type="EMBL" id="ADL12486.1"/>
    </source>
</evidence>
<feature type="transmembrane region" description="Helical" evidence="1">
    <location>
        <begin position="97"/>
        <end position="122"/>
    </location>
</feature>
<dbReference type="PANTHER" id="PTHR39556">
    <property type="entry name" value="PROTEIN, PUTATIVE-RELATED"/>
    <property type="match status" value="1"/>
</dbReference>
<dbReference type="PANTHER" id="PTHR39556:SF1">
    <property type="entry name" value="PROTEIN, PUTATIVE-RELATED"/>
    <property type="match status" value="1"/>
</dbReference>
<evidence type="ECO:0008006" key="4">
    <source>
        <dbReference type="Google" id="ProtNLM"/>
    </source>
</evidence>
<accession>D9QPP5</accession>
<feature type="transmembrane region" description="Helical" evidence="1">
    <location>
        <begin position="232"/>
        <end position="250"/>
    </location>
</feature>
<feature type="transmembrane region" description="Helical" evidence="1">
    <location>
        <begin position="29"/>
        <end position="47"/>
    </location>
</feature>
<reference evidence="2 3" key="1">
    <citation type="journal article" date="2010" name="Stand. Genomic Sci.">
        <title>Complete genome sequence of Acetohalobium arabaticum type strain (Z-7288).</title>
        <authorList>
            <person name="Sikorski J."/>
            <person name="Lapidus A."/>
            <person name="Chertkov O."/>
            <person name="Lucas S."/>
            <person name="Copeland A."/>
            <person name="Glavina Del Rio T."/>
            <person name="Nolan M."/>
            <person name="Tice H."/>
            <person name="Cheng J.F."/>
            <person name="Han C."/>
            <person name="Brambilla E."/>
            <person name="Pitluck S."/>
            <person name="Liolios K."/>
            <person name="Ivanova N."/>
            <person name="Mavromatis K."/>
            <person name="Mikhailova N."/>
            <person name="Pati A."/>
            <person name="Bruce D."/>
            <person name="Detter C."/>
            <person name="Tapia R."/>
            <person name="Goodwin L."/>
            <person name="Chen A."/>
            <person name="Palaniappan K."/>
            <person name="Land M."/>
            <person name="Hauser L."/>
            <person name="Chang Y.J."/>
            <person name="Jeffries C.D."/>
            <person name="Rohde M."/>
            <person name="Goker M."/>
            <person name="Spring S."/>
            <person name="Woyke T."/>
            <person name="Bristow J."/>
            <person name="Eisen J.A."/>
            <person name="Markowitz V."/>
            <person name="Hugenholtz P."/>
            <person name="Kyrpides N.C."/>
            <person name="Klenk H.P."/>
        </authorList>
    </citation>
    <scope>NUCLEOTIDE SEQUENCE [LARGE SCALE GENOMIC DNA]</scope>
    <source>
        <strain evidence="3">ATCC 49924 / DSM 5501 / Z-7288</strain>
    </source>
</reference>
<dbReference type="HOGENOM" id="CLU_056143_0_0_9"/>
<dbReference type="RefSeq" id="WP_013277932.1">
    <property type="nucleotide sequence ID" value="NC_014378.1"/>
</dbReference>
<organism evidence="2 3">
    <name type="scientific">Acetohalobium arabaticum (strain ATCC 49924 / DSM 5501 / Z-7288)</name>
    <dbReference type="NCBI Taxonomy" id="574087"/>
    <lineage>
        <taxon>Bacteria</taxon>
        <taxon>Bacillati</taxon>
        <taxon>Bacillota</taxon>
        <taxon>Clostridia</taxon>
        <taxon>Halanaerobiales</taxon>
        <taxon>Halobacteroidaceae</taxon>
        <taxon>Acetohalobium</taxon>
    </lineage>
</organism>
<keyword evidence="1" id="KW-0812">Transmembrane</keyword>
<dbReference type="EMBL" id="CP002105">
    <property type="protein sequence ID" value="ADL12486.1"/>
    <property type="molecule type" value="Genomic_DNA"/>
</dbReference>
<feature type="transmembrane region" description="Helical" evidence="1">
    <location>
        <begin position="338"/>
        <end position="358"/>
    </location>
</feature>
<gene>
    <name evidence="2" type="ordered locus">Acear_0956</name>
</gene>
<dbReference type="InterPro" id="IPR007294">
    <property type="entry name" value="DUF401"/>
</dbReference>